<evidence type="ECO:0000313" key="3">
    <source>
        <dbReference type="EMBL" id="KIP11298.1"/>
    </source>
</evidence>
<sequence length="331" mass="37332">MNTYPCWRCEVSFRQEIPNRQAATWNTVVTAAEEEGAMAIPEEKTAPRPKIEVKPLPGLSKDVKDAPVSPPKAPRNHELLTKLQAELERETKARHQAKVSCSGERETRLALEKQLQAETRAYLEAKRAGEKFQDACATAVAALEEEKQTRIEFEAQVAKLRHSETSMKKQLSDAQAWCTQVSAYCTTMQEQAQAALADERRLKELLEKEKIERDQLVQMLEIETLGRARIEQLLETRKSEEWALAEKRSANAALMEELAYVQEQLESERVRSRNLDKELAEERGGSEHLNRLLKQFRDECAAPFVVPAIVDVFALIASITDDVLGAPHASG</sequence>
<dbReference type="AlphaFoldDB" id="A0A0C3PUH5"/>
<reference evidence="3 4" key="1">
    <citation type="journal article" date="2014" name="PLoS Genet.">
        <title>Analysis of the Phlebiopsis gigantea genome, transcriptome and secretome provides insight into its pioneer colonization strategies of wood.</title>
        <authorList>
            <person name="Hori C."/>
            <person name="Ishida T."/>
            <person name="Igarashi K."/>
            <person name="Samejima M."/>
            <person name="Suzuki H."/>
            <person name="Master E."/>
            <person name="Ferreira P."/>
            <person name="Ruiz-Duenas F.J."/>
            <person name="Held B."/>
            <person name="Canessa P."/>
            <person name="Larrondo L.F."/>
            <person name="Schmoll M."/>
            <person name="Druzhinina I.S."/>
            <person name="Kubicek C.P."/>
            <person name="Gaskell J.A."/>
            <person name="Kersten P."/>
            <person name="St John F."/>
            <person name="Glasner J."/>
            <person name="Sabat G."/>
            <person name="Splinter BonDurant S."/>
            <person name="Syed K."/>
            <person name="Yadav J."/>
            <person name="Mgbeahuruike A.C."/>
            <person name="Kovalchuk A."/>
            <person name="Asiegbu F.O."/>
            <person name="Lackner G."/>
            <person name="Hoffmeister D."/>
            <person name="Rencoret J."/>
            <person name="Gutierrez A."/>
            <person name="Sun H."/>
            <person name="Lindquist E."/>
            <person name="Barry K."/>
            <person name="Riley R."/>
            <person name="Grigoriev I.V."/>
            <person name="Henrissat B."/>
            <person name="Kues U."/>
            <person name="Berka R.M."/>
            <person name="Martinez A.T."/>
            <person name="Covert S.F."/>
            <person name="Blanchette R.A."/>
            <person name="Cullen D."/>
        </authorList>
    </citation>
    <scope>NUCLEOTIDE SEQUENCE [LARGE SCALE GENOMIC DNA]</scope>
    <source>
        <strain evidence="3 4">11061_1 CR5-6</strain>
    </source>
</reference>
<evidence type="ECO:0000256" key="1">
    <source>
        <dbReference type="SAM" id="Coils"/>
    </source>
</evidence>
<organism evidence="3 4">
    <name type="scientific">Phlebiopsis gigantea (strain 11061_1 CR5-6)</name>
    <name type="common">White-rot fungus</name>
    <name type="synonym">Peniophora gigantea</name>
    <dbReference type="NCBI Taxonomy" id="745531"/>
    <lineage>
        <taxon>Eukaryota</taxon>
        <taxon>Fungi</taxon>
        <taxon>Dikarya</taxon>
        <taxon>Basidiomycota</taxon>
        <taxon>Agaricomycotina</taxon>
        <taxon>Agaricomycetes</taxon>
        <taxon>Polyporales</taxon>
        <taxon>Phanerochaetaceae</taxon>
        <taxon>Phlebiopsis</taxon>
    </lineage>
</organism>
<evidence type="ECO:0000313" key="4">
    <source>
        <dbReference type="Proteomes" id="UP000053257"/>
    </source>
</evidence>
<feature type="region of interest" description="Disordered" evidence="2">
    <location>
        <begin position="43"/>
        <end position="75"/>
    </location>
</feature>
<accession>A0A0C3PUH5</accession>
<dbReference type="OrthoDB" id="3070390at2759"/>
<evidence type="ECO:0000256" key="2">
    <source>
        <dbReference type="SAM" id="MobiDB-lite"/>
    </source>
</evidence>
<feature type="coiled-coil region" evidence="1">
    <location>
        <begin position="188"/>
        <end position="219"/>
    </location>
</feature>
<dbReference type="HOGENOM" id="CLU_839659_0_0_1"/>
<dbReference type="EMBL" id="KN840447">
    <property type="protein sequence ID" value="KIP11298.1"/>
    <property type="molecule type" value="Genomic_DNA"/>
</dbReference>
<protein>
    <submittedName>
        <fullName evidence="3">Uncharacterized protein</fullName>
    </submittedName>
</protein>
<feature type="compositionally biased region" description="Basic and acidic residues" evidence="2">
    <location>
        <begin position="43"/>
        <end position="53"/>
    </location>
</feature>
<proteinExistence type="predicted"/>
<gene>
    <name evidence="3" type="ORF">PHLGIDRAFT_114697</name>
</gene>
<keyword evidence="1" id="KW-0175">Coiled coil</keyword>
<keyword evidence="4" id="KW-1185">Reference proteome</keyword>
<dbReference type="Proteomes" id="UP000053257">
    <property type="component" value="Unassembled WGS sequence"/>
</dbReference>
<name>A0A0C3PUH5_PHLG1</name>